<dbReference type="Pfam" id="PF22669">
    <property type="entry name" value="Exo_endo_phos2"/>
    <property type="match status" value="1"/>
</dbReference>
<proteinExistence type="predicted"/>
<feature type="transmembrane region" description="Helical" evidence="1">
    <location>
        <begin position="411"/>
        <end position="427"/>
    </location>
</feature>
<dbReference type="InterPro" id="IPR000300">
    <property type="entry name" value="IPPc"/>
</dbReference>
<gene>
    <name evidence="3" type="ORF">A9F13_22g00154</name>
</gene>
<keyword evidence="1" id="KW-1133">Transmembrane helix</keyword>
<accession>A0AA91PWA8</accession>
<dbReference type="AlphaFoldDB" id="A0AA91PWA8"/>
<dbReference type="Proteomes" id="UP000195602">
    <property type="component" value="Unassembled WGS sequence"/>
</dbReference>
<sequence>MSSDSQIPLFLLTFNCAKLKLNAAEFIDHVIGALPQAACDLYVFGFQEVCSILDGAFPDIVNRHMIEINRILLDTLHEKYHSPSSPYYFTTVGLHHVGAIGMIAISPFGSRFRDCRFADASCGSAHSSLKGGVGLRVKYVPNSQTNIEFTFACSHLNANEGEYYYQRRLKDLYAVMRALDFGDGFSFLKPNCHSFFMGDLNFRTSKVVSKGKPSAALADFLDLHDRSNTSDVSGSIMSLVRKYDELTEGKNKGELFTGFSEPDITFQPTYKYYLDTAIYNTKRCPSWCDRILFQNTYKVGHRPHVYKYSSIDTYKRSDHRPVYLHLSVPYIAPESIIGESGFLVVVPNTSPRPHSSDFNFDQANEEIVSGPTLTFMKCTSLDKINQIFFRRVSDLFIGYGLWFGTTPKGRLSLLGFTLLMWVAYYILSK</sequence>
<dbReference type="PANTHER" id="PTHR11200">
    <property type="entry name" value="INOSITOL 5-PHOSPHATASE"/>
    <property type="match status" value="1"/>
</dbReference>
<evidence type="ECO:0000256" key="1">
    <source>
        <dbReference type="SAM" id="Phobius"/>
    </source>
</evidence>
<evidence type="ECO:0000313" key="4">
    <source>
        <dbReference type="Proteomes" id="UP000195602"/>
    </source>
</evidence>
<name>A0AA91PWA8_CLALS</name>
<reference evidence="3 4" key="1">
    <citation type="submission" date="2017-04" db="EMBL/GenBank/DDBJ databases">
        <title>Draft genome of the yeast Clavispora lusitaniae type strain CBS 6936.</title>
        <authorList>
            <person name="Durrens P."/>
            <person name="Klopp C."/>
            <person name="Biteau N."/>
            <person name="Fitton-Ouhabi V."/>
            <person name="Dementhon K."/>
            <person name="Accoceberry I."/>
            <person name="Sherman D.J."/>
            <person name="Noel T."/>
        </authorList>
    </citation>
    <scope>NUCLEOTIDE SEQUENCE [LARGE SCALE GENOMIC DNA]</scope>
    <source>
        <strain evidence="3 4">CBS 6936</strain>
    </source>
</reference>
<feature type="domain" description="Inositol polyphosphate-related phosphatase" evidence="2">
    <location>
        <begin position="5"/>
        <end position="334"/>
    </location>
</feature>
<dbReference type="Gene3D" id="3.60.10.10">
    <property type="entry name" value="Endonuclease/exonuclease/phosphatase"/>
    <property type="match status" value="1"/>
</dbReference>
<evidence type="ECO:0000313" key="3">
    <source>
        <dbReference type="EMBL" id="OVF05477.1"/>
    </source>
</evidence>
<dbReference type="SMART" id="SM00128">
    <property type="entry name" value="IPPc"/>
    <property type="match status" value="1"/>
</dbReference>
<evidence type="ECO:0000259" key="2">
    <source>
        <dbReference type="SMART" id="SM00128"/>
    </source>
</evidence>
<dbReference type="PANTHER" id="PTHR11200:SF275">
    <property type="entry name" value="LD06095P"/>
    <property type="match status" value="1"/>
</dbReference>
<keyword evidence="1" id="KW-0472">Membrane</keyword>
<dbReference type="GO" id="GO:0046856">
    <property type="term" value="P:phosphatidylinositol dephosphorylation"/>
    <property type="evidence" value="ECO:0007669"/>
    <property type="project" value="InterPro"/>
</dbReference>
<protein>
    <submittedName>
        <fullName evidence="3">Phosphoinositide 5-phosphatase</fullName>
    </submittedName>
</protein>
<dbReference type="GO" id="GO:0004439">
    <property type="term" value="F:phosphatidylinositol-4,5-bisphosphate 5-phosphatase activity"/>
    <property type="evidence" value="ECO:0007669"/>
    <property type="project" value="TreeGrafter"/>
</dbReference>
<dbReference type="InterPro" id="IPR046985">
    <property type="entry name" value="IP5"/>
</dbReference>
<dbReference type="InterPro" id="IPR036691">
    <property type="entry name" value="Endo/exonu/phosph_ase_sf"/>
</dbReference>
<dbReference type="SUPFAM" id="SSF56219">
    <property type="entry name" value="DNase I-like"/>
    <property type="match status" value="1"/>
</dbReference>
<dbReference type="EMBL" id="LYUB02000022">
    <property type="protein sequence ID" value="OVF05477.1"/>
    <property type="molecule type" value="Genomic_DNA"/>
</dbReference>
<keyword evidence="1" id="KW-0812">Transmembrane</keyword>
<organism evidence="3 4">
    <name type="scientific">Clavispora lusitaniae</name>
    <name type="common">Candida lusitaniae</name>
    <dbReference type="NCBI Taxonomy" id="36911"/>
    <lineage>
        <taxon>Eukaryota</taxon>
        <taxon>Fungi</taxon>
        <taxon>Dikarya</taxon>
        <taxon>Ascomycota</taxon>
        <taxon>Saccharomycotina</taxon>
        <taxon>Pichiomycetes</taxon>
        <taxon>Metschnikowiaceae</taxon>
        <taxon>Clavispora</taxon>
    </lineage>
</organism>
<comment type="caution">
    <text evidence="3">The sequence shown here is derived from an EMBL/GenBank/DDBJ whole genome shotgun (WGS) entry which is preliminary data.</text>
</comment>
<dbReference type="KEGG" id="clus:A9F13_22g00154"/>